<feature type="region of interest" description="Disordered" evidence="1">
    <location>
        <begin position="189"/>
        <end position="284"/>
    </location>
</feature>
<organism evidence="3 4">
    <name type="scientific">Cryobacterium lactosi</name>
    <dbReference type="NCBI Taxonomy" id="1259202"/>
    <lineage>
        <taxon>Bacteria</taxon>
        <taxon>Bacillati</taxon>
        <taxon>Actinomycetota</taxon>
        <taxon>Actinomycetes</taxon>
        <taxon>Micrococcales</taxon>
        <taxon>Microbacteriaceae</taxon>
        <taxon>Cryobacterium</taxon>
    </lineage>
</organism>
<dbReference type="EMBL" id="SOHM01000025">
    <property type="protein sequence ID" value="TFD89465.1"/>
    <property type="molecule type" value="Genomic_DNA"/>
</dbReference>
<reference evidence="3 4" key="1">
    <citation type="submission" date="2019-03" db="EMBL/GenBank/DDBJ databases">
        <title>Genomics of glacier-inhabiting Cryobacterium strains.</title>
        <authorList>
            <person name="Liu Q."/>
            <person name="Xin Y.-H."/>
        </authorList>
    </citation>
    <scope>NUCLEOTIDE SEQUENCE [LARGE SCALE GENOMIC DNA]</scope>
    <source>
        <strain evidence="3 4">Sr59</strain>
    </source>
</reference>
<dbReference type="OrthoDB" id="3261064at2"/>
<feature type="compositionally biased region" description="Polar residues" evidence="1">
    <location>
        <begin position="233"/>
        <end position="242"/>
    </location>
</feature>
<dbReference type="InterPro" id="IPR003870">
    <property type="entry name" value="DUF222"/>
</dbReference>
<name>A0A4R9BRQ9_9MICO</name>
<feature type="compositionally biased region" description="Low complexity" evidence="1">
    <location>
        <begin position="201"/>
        <end position="232"/>
    </location>
</feature>
<dbReference type="AlphaFoldDB" id="A0A4R9BRQ9"/>
<gene>
    <name evidence="3" type="ORF">E3T61_11185</name>
</gene>
<accession>A0A4R9BRQ9</accession>
<dbReference type="Pfam" id="PF02720">
    <property type="entry name" value="DUF222"/>
    <property type="match status" value="1"/>
</dbReference>
<proteinExistence type="predicted"/>
<comment type="caution">
    <text evidence="3">The sequence shown here is derived from an EMBL/GenBank/DDBJ whole genome shotgun (WGS) entry which is preliminary data.</text>
</comment>
<feature type="domain" description="DUF222" evidence="2">
    <location>
        <begin position="9"/>
        <end position="183"/>
    </location>
</feature>
<sequence length="284" mass="30578">MHPESIVTRTTNALAERHSRWEAAPDGMGWLHWYGTAHDTKAAYDRINSMAGNLKKAGDPAPMDLDAEVNVDAEEKKRTLDQLRADITRALLLDGITPDGMGAGIRGTVMITVPVLTLLGLDEEPATLEGYGPISPENARQIAGHAPSFTRLLTHPETGVVLSLGKTQHKNTKAMKTWLRVRDETCRFPGCSRPAVKSDVTTPKTGPAAGRPTATTSPTSANPTTDSNTSPTGRSPRNQAESCSGPPPGNAATAPTRPTRWDHPDHKHRSWVRKAGNGPRRKAT</sequence>
<dbReference type="Proteomes" id="UP000298468">
    <property type="component" value="Unassembled WGS sequence"/>
</dbReference>
<evidence type="ECO:0000313" key="3">
    <source>
        <dbReference type="EMBL" id="TFD89465.1"/>
    </source>
</evidence>
<evidence type="ECO:0000256" key="1">
    <source>
        <dbReference type="SAM" id="MobiDB-lite"/>
    </source>
</evidence>
<protein>
    <submittedName>
        <fullName evidence="3">DUF222 domain-containing protein</fullName>
    </submittedName>
</protein>
<keyword evidence="4" id="KW-1185">Reference proteome</keyword>
<evidence type="ECO:0000259" key="2">
    <source>
        <dbReference type="Pfam" id="PF02720"/>
    </source>
</evidence>
<evidence type="ECO:0000313" key="4">
    <source>
        <dbReference type="Proteomes" id="UP000298468"/>
    </source>
</evidence>